<dbReference type="InterPro" id="IPR016195">
    <property type="entry name" value="Pol/histidinol_Pase-like"/>
</dbReference>
<dbReference type="GO" id="GO:0004401">
    <property type="term" value="F:histidinol-phosphatase activity"/>
    <property type="evidence" value="ECO:0007669"/>
    <property type="project" value="UniProtKB-UniRule"/>
</dbReference>
<gene>
    <name evidence="10" type="ORF">JGI24_00553</name>
</gene>
<dbReference type="PANTHER" id="PTHR21039:SF0">
    <property type="entry name" value="HISTIDINOL-PHOSPHATASE"/>
    <property type="match status" value="1"/>
</dbReference>
<comment type="pathway">
    <text evidence="1 8">Amino-acid biosynthesis; L-histidine biosynthesis; L-histidine from 5-phospho-alpha-D-ribose 1-diphosphate: step 8/9.</text>
</comment>
<evidence type="ECO:0000256" key="4">
    <source>
        <dbReference type="ARBA" id="ARBA00022605"/>
    </source>
</evidence>
<reference evidence="10 11" key="1">
    <citation type="submission" date="2015-11" db="EMBL/GenBank/DDBJ databases">
        <authorList>
            <person name="Varghese N."/>
        </authorList>
    </citation>
    <scope>NUCLEOTIDE SEQUENCE [LARGE SCALE GENOMIC DNA]</scope>
    <source>
        <strain evidence="10 11">JGI-24</strain>
    </source>
</reference>
<evidence type="ECO:0000256" key="2">
    <source>
        <dbReference type="ARBA" id="ARBA00009152"/>
    </source>
</evidence>
<dbReference type="UniPathway" id="UPA00031">
    <property type="reaction ID" value="UER00013"/>
</dbReference>
<evidence type="ECO:0000256" key="1">
    <source>
        <dbReference type="ARBA" id="ARBA00004970"/>
    </source>
</evidence>
<dbReference type="Pfam" id="PF13263">
    <property type="entry name" value="PHP_C"/>
    <property type="match status" value="1"/>
</dbReference>
<evidence type="ECO:0000259" key="9">
    <source>
        <dbReference type="Pfam" id="PF02811"/>
    </source>
</evidence>
<evidence type="ECO:0000256" key="3">
    <source>
        <dbReference type="ARBA" id="ARBA00013085"/>
    </source>
</evidence>
<dbReference type="AlphaFoldDB" id="A0A656D5X0"/>
<comment type="similarity">
    <text evidence="2 8">Belongs to the PHP hydrolase family. HisK subfamily.</text>
</comment>
<evidence type="ECO:0000256" key="6">
    <source>
        <dbReference type="ARBA" id="ARBA00023102"/>
    </source>
</evidence>
<evidence type="ECO:0000256" key="5">
    <source>
        <dbReference type="ARBA" id="ARBA00022801"/>
    </source>
</evidence>
<dbReference type="RefSeq" id="WP_072150015.1">
    <property type="nucleotide sequence ID" value="NZ_CZVU01000017.1"/>
</dbReference>
<evidence type="ECO:0000313" key="10">
    <source>
        <dbReference type="EMBL" id="CUS99098.1"/>
    </source>
</evidence>
<dbReference type="EMBL" id="CZVU01000017">
    <property type="protein sequence ID" value="CUS99098.1"/>
    <property type="molecule type" value="Genomic_DNA"/>
</dbReference>
<name>A0A656D5X0_KRYT1</name>
<dbReference type="InterPro" id="IPR004013">
    <property type="entry name" value="PHP_dom"/>
</dbReference>
<sequence>MVDYHTHTRLCKHARGEIKDYILMAIEKNLTEIGVSDHMPLPDDFDPEHRMTIDEFEIYKDWYKSAVDEFGERIKIKFGIEAEFIDEKIDFIRDFVRNGDFDYVIGSVHFLDGWNIASHKEAWKWEGKDVNEVYEDYYQTIKKLVKSGIFDIVGHFDMIKKFGHHADKNFEELIREILKLIKENGLCIEINTSGLRHKVGEIYPSVEILKIAREYKIPLTVGSDAHSPEDIGRDFDTAYELIQIYGGGKISIFEKRERKEVSLRSY</sequence>
<keyword evidence="4 8" id="KW-0028">Amino-acid biosynthesis</keyword>
<keyword evidence="6 8" id="KW-0368">Histidine biosynthesis</keyword>
<proteinExistence type="inferred from homology"/>
<accession>A0A656D5X0</accession>
<dbReference type="NCBIfam" id="TIGR01856">
    <property type="entry name" value="hisJ_fam"/>
    <property type="match status" value="1"/>
</dbReference>
<dbReference type="NCBIfam" id="NF005596">
    <property type="entry name" value="PRK07328.1"/>
    <property type="match status" value="1"/>
</dbReference>
<dbReference type="Gene3D" id="3.20.20.140">
    <property type="entry name" value="Metal-dependent hydrolases"/>
    <property type="match status" value="1"/>
</dbReference>
<dbReference type="Pfam" id="PF02811">
    <property type="entry name" value="PHP"/>
    <property type="match status" value="1"/>
</dbReference>
<protein>
    <recommendedName>
        <fullName evidence="3 8">Histidinol-phosphatase</fullName>
        <shortName evidence="8">HolPase</shortName>
        <ecNumber evidence="3 8">3.1.3.15</ecNumber>
    </recommendedName>
</protein>
<dbReference type="OrthoDB" id="9808747at2"/>
<dbReference type="SUPFAM" id="SSF89550">
    <property type="entry name" value="PHP domain-like"/>
    <property type="match status" value="1"/>
</dbReference>
<dbReference type="NCBIfam" id="NF005996">
    <property type="entry name" value="PRK08123.1"/>
    <property type="match status" value="1"/>
</dbReference>
<comment type="catalytic activity">
    <reaction evidence="7 8">
        <text>L-histidinol phosphate + H2O = L-histidinol + phosphate</text>
        <dbReference type="Rhea" id="RHEA:14465"/>
        <dbReference type="ChEBI" id="CHEBI:15377"/>
        <dbReference type="ChEBI" id="CHEBI:43474"/>
        <dbReference type="ChEBI" id="CHEBI:57699"/>
        <dbReference type="ChEBI" id="CHEBI:57980"/>
        <dbReference type="EC" id="3.1.3.15"/>
    </reaction>
</comment>
<dbReference type="Proteomes" id="UP000243065">
    <property type="component" value="Unassembled WGS sequence"/>
</dbReference>
<dbReference type="GO" id="GO:0005737">
    <property type="term" value="C:cytoplasm"/>
    <property type="evidence" value="ECO:0007669"/>
    <property type="project" value="TreeGrafter"/>
</dbReference>
<dbReference type="EC" id="3.1.3.15" evidence="3 8"/>
<dbReference type="GO" id="GO:0000105">
    <property type="term" value="P:L-histidine biosynthetic process"/>
    <property type="evidence" value="ECO:0007669"/>
    <property type="project" value="UniProtKB-UniRule"/>
</dbReference>
<organism evidence="10 11">
    <name type="scientific">Kryptobacter tengchongensis</name>
    <dbReference type="NCBI Taxonomy" id="1643429"/>
    <lineage>
        <taxon>Bacteria</taxon>
        <taxon>Pseudomonadati</taxon>
        <taxon>Candidatus Kryptoniota</taxon>
        <taxon>Candidatus Kryptobacter</taxon>
    </lineage>
</organism>
<dbReference type="PANTHER" id="PTHR21039">
    <property type="entry name" value="HISTIDINOL PHOSPHATASE-RELATED"/>
    <property type="match status" value="1"/>
</dbReference>
<evidence type="ECO:0000256" key="8">
    <source>
        <dbReference type="RuleBase" id="RU366003"/>
    </source>
</evidence>
<keyword evidence="11" id="KW-1185">Reference proteome</keyword>
<feature type="domain" description="PHP" evidence="9">
    <location>
        <begin position="3"/>
        <end position="193"/>
    </location>
</feature>
<dbReference type="InterPro" id="IPR010140">
    <property type="entry name" value="Histidinol_P_phosphatase_HisJ"/>
</dbReference>
<evidence type="ECO:0000313" key="11">
    <source>
        <dbReference type="Proteomes" id="UP000243065"/>
    </source>
</evidence>
<dbReference type="CDD" id="cd12110">
    <property type="entry name" value="PHP_HisPPase_Hisj_like"/>
    <property type="match status" value="1"/>
</dbReference>
<keyword evidence="5 8" id="KW-0378">Hydrolase</keyword>
<evidence type="ECO:0000256" key="7">
    <source>
        <dbReference type="ARBA" id="ARBA00049158"/>
    </source>
</evidence>